<gene>
    <name evidence="1" type="ORF">BJ981_006271</name>
</gene>
<dbReference type="EMBL" id="JACHBR010000002">
    <property type="protein sequence ID" value="MBB5630507.1"/>
    <property type="molecule type" value="Genomic_DNA"/>
</dbReference>
<proteinExistence type="predicted"/>
<evidence type="ECO:0008006" key="3">
    <source>
        <dbReference type="Google" id="ProtNLM"/>
    </source>
</evidence>
<sequence>MPIDDDLVSNPRHQDLEAALAAVRAHVRVLETALDPACAQFGGHAVWVGPTARAFGEELNGRRARVKTAVQHVLAELEAELRSTPSKVSRAAAAAMSGWS</sequence>
<comment type="caution">
    <text evidence="1">The sequence shown here is derived from an EMBL/GenBank/DDBJ whole genome shotgun (WGS) entry which is preliminary data.</text>
</comment>
<dbReference type="Proteomes" id="UP000588112">
    <property type="component" value="Unassembled WGS sequence"/>
</dbReference>
<dbReference type="RefSeq" id="WP_184616950.1">
    <property type="nucleotide sequence ID" value="NZ_BOOS01000020.1"/>
</dbReference>
<name>A0A7W8ZAJ8_9ACTN</name>
<dbReference type="AlphaFoldDB" id="A0A7W8ZAJ8"/>
<evidence type="ECO:0000313" key="1">
    <source>
        <dbReference type="EMBL" id="MBB5630507.1"/>
    </source>
</evidence>
<protein>
    <recommendedName>
        <fullName evidence="3">ESX-1 secretion-associated protein</fullName>
    </recommendedName>
</protein>
<accession>A0A7W8ZAJ8</accession>
<keyword evidence="2" id="KW-1185">Reference proteome</keyword>
<evidence type="ECO:0000313" key="2">
    <source>
        <dbReference type="Proteomes" id="UP000588112"/>
    </source>
</evidence>
<reference evidence="1 2" key="1">
    <citation type="submission" date="2020-08" db="EMBL/GenBank/DDBJ databases">
        <title>Sequencing the genomes of 1000 actinobacteria strains.</title>
        <authorList>
            <person name="Klenk H.-P."/>
        </authorList>
    </citation>
    <scope>NUCLEOTIDE SEQUENCE [LARGE SCALE GENOMIC DNA]</scope>
    <source>
        <strain evidence="1 2">DSM 45790</strain>
    </source>
</reference>
<organism evidence="1 2">
    <name type="scientific">Sphaerisporangium krabiense</name>
    <dbReference type="NCBI Taxonomy" id="763782"/>
    <lineage>
        <taxon>Bacteria</taxon>
        <taxon>Bacillati</taxon>
        <taxon>Actinomycetota</taxon>
        <taxon>Actinomycetes</taxon>
        <taxon>Streptosporangiales</taxon>
        <taxon>Streptosporangiaceae</taxon>
        <taxon>Sphaerisporangium</taxon>
    </lineage>
</organism>